<protein>
    <recommendedName>
        <fullName evidence="1">Glycosyltransferase 2-like domain-containing protein</fullName>
    </recommendedName>
</protein>
<dbReference type="SUPFAM" id="SSF53448">
    <property type="entry name" value="Nucleotide-diphospho-sugar transferases"/>
    <property type="match status" value="1"/>
</dbReference>
<sequence length="359" mass="42143">MIQISLCMIVRDEEEVLERCLSSIHRLVDEIIIVDTGSTDRTKEIAAVFADRVVDFTWIDDFSAARNYAFSLATMPYILWLDADDYLKEGDEEAFLALKQLPEDIDSVTLPYYLSMNPSGGAATSLRRNRLVRSDRGFTWIGAVHEYLEVSGNIYHASPAIVHGKMKSHSDRNLRIYLKREEENLPFSSRDMYYFGNELSEHGQHEKAIQYYDRFLKQQGWVEDQIQACMRKADCYQKLGQKEKSLQSWLQTLEYDQPRPEFCCAFGEHLLEKREYRTAAYWFEQALSYELPKEHMSLVNEAYSTWIPHLKLCLSYSCMGKLDEAYFHNEQARSYQPEHPIIMYNYHFMKQMMQDKAGH</sequence>
<dbReference type="PANTHER" id="PTHR43630">
    <property type="entry name" value="POLY-BETA-1,6-N-ACETYL-D-GLUCOSAMINE SYNTHASE"/>
    <property type="match status" value="1"/>
</dbReference>
<dbReference type="PANTHER" id="PTHR43630:SF2">
    <property type="entry name" value="GLYCOSYLTRANSFERASE"/>
    <property type="match status" value="1"/>
</dbReference>
<gene>
    <name evidence="2" type="ORF">E6C60_0577</name>
</gene>
<dbReference type="OrthoDB" id="9815923at2"/>
<dbReference type="RefSeq" id="WP_138224395.1">
    <property type="nucleotide sequence ID" value="NZ_CP040396.1"/>
</dbReference>
<keyword evidence="3" id="KW-1185">Reference proteome</keyword>
<dbReference type="InterPro" id="IPR019734">
    <property type="entry name" value="TPR_rpt"/>
</dbReference>
<dbReference type="CDD" id="cd02511">
    <property type="entry name" value="Beta4Glucosyltransferase"/>
    <property type="match status" value="1"/>
</dbReference>
<dbReference type="Proteomes" id="UP000300879">
    <property type="component" value="Chromosome"/>
</dbReference>
<dbReference type="EMBL" id="CP040396">
    <property type="protein sequence ID" value="QCT01300.1"/>
    <property type="molecule type" value="Genomic_DNA"/>
</dbReference>
<evidence type="ECO:0000313" key="2">
    <source>
        <dbReference type="EMBL" id="QCT01300.1"/>
    </source>
</evidence>
<dbReference type="InterPro" id="IPR011990">
    <property type="entry name" value="TPR-like_helical_dom_sf"/>
</dbReference>
<dbReference type="AlphaFoldDB" id="A0A4P8XII5"/>
<organism evidence="2 3">
    <name type="scientific">Paenibacillus algicola</name>
    <dbReference type="NCBI Taxonomy" id="2565926"/>
    <lineage>
        <taxon>Bacteria</taxon>
        <taxon>Bacillati</taxon>
        <taxon>Bacillota</taxon>
        <taxon>Bacilli</taxon>
        <taxon>Bacillales</taxon>
        <taxon>Paenibacillaceae</taxon>
        <taxon>Paenibacillus</taxon>
    </lineage>
</organism>
<reference evidence="2 3" key="1">
    <citation type="submission" date="2019-05" db="EMBL/GenBank/DDBJ databases">
        <authorList>
            <person name="Chen C."/>
        </authorList>
    </citation>
    <scope>NUCLEOTIDE SEQUENCE [LARGE SCALE GENOMIC DNA]</scope>
    <source>
        <strain evidence="2 3">HB172198</strain>
    </source>
</reference>
<dbReference type="SUPFAM" id="SSF48452">
    <property type="entry name" value="TPR-like"/>
    <property type="match status" value="1"/>
</dbReference>
<dbReference type="InterPro" id="IPR001173">
    <property type="entry name" value="Glyco_trans_2-like"/>
</dbReference>
<dbReference type="InterPro" id="IPR029044">
    <property type="entry name" value="Nucleotide-diphossugar_trans"/>
</dbReference>
<name>A0A4P8XII5_9BACL</name>
<dbReference type="Gene3D" id="3.90.550.10">
    <property type="entry name" value="Spore Coat Polysaccharide Biosynthesis Protein SpsA, Chain A"/>
    <property type="match status" value="1"/>
</dbReference>
<proteinExistence type="predicted"/>
<dbReference type="Pfam" id="PF00535">
    <property type="entry name" value="Glycos_transf_2"/>
    <property type="match status" value="1"/>
</dbReference>
<dbReference type="Gene3D" id="1.25.40.10">
    <property type="entry name" value="Tetratricopeptide repeat domain"/>
    <property type="match status" value="2"/>
</dbReference>
<accession>A0A4P8XII5</accession>
<feature type="domain" description="Glycosyltransferase 2-like" evidence="1">
    <location>
        <begin position="5"/>
        <end position="119"/>
    </location>
</feature>
<dbReference type="SMART" id="SM00028">
    <property type="entry name" value="TPR"/>
    <property type="match status" value="3"/>
</dbReference>
<evidence type="ECO:0000313" key="3">
    <source>
        <dbReference type="Proteomes" id="UP000300879"/>
    </source>
</evidence>
<evidence type="ECO:0000259" key="1">
    <source>
        <dbReference type="Pfam" id="PF00535"/>
    </source>
</evidence>
<dbReference type="KEGG" id="palo:E6C60_0577"/>